<proteinExistence type="inferred from homology"/>
<dbReference type="Proteomes" id="UP000534783">
    <property type="component" value="Unassembled WGS sequence"/>
</dbReference>
<evidence type="ECO:0000256" key="7">
    <source>
        <dbReference type="SAM" id="Phobius"/>
    </source>
</evidence>
<evidence type="ECO:0000259" key="9">
    <source>
        <dbReference type="Pfam" id="PF12704"/>
    </source>
</evidence>
<evidence type="ECO:0000256" key="3">
    <source>
        <dbReference type="ARBA" id="ARBA00022475"/>
    </source>
</evidence>
<name>A0A7X6DU26_9BACT</name>
<keyword evidence="3" id="KW-1003">Cell membrane</keyword>
<dbReference type="Pfam" id="PF02687">
    <property type="entry name" value="FtsX"/>
    <property type="match status" value="2"/>
</dbReference>
<dbReference type="PANTHER" id="PTHR30489:SF0">
    <property type="entry name" value="LIPOPROTEIN-RELEASING SYSTEM TRANSMEMBRANE PROTEIN LOLE"/>
    <property type="match status" value="1"/>
</dbReference>
<feature type="transmembrane region" description="Helical" evidence="7">
    <location>
        <begin position="267"/>
        <end position="285"/>
    </location>
</feature>
<evidence type="ECO:0000259" key="8">
    <source>
        <dbReference type="Pfam" id="PF02687"/>
    </source>
</evidence>
<evidence type="ECO:0000256" key="4">
    <source>
        <dbReference type="ARBA" id="ARBA00022692"/>
    </source>
</evidence>
<dbReference type="InterPro" id="IPR051447">
    <property type="entry name" value="Lipoprotein-release_system"/>
</dbReference>
<feature type="domain" description="ABC3 transporter permease C-terminal" evidence="8">
    <location>
        <begin position="268"/>
        <end position="388"/>
    </location>
</feature>
<keyword evidence="6 7" id="KW-0472">Membrane</keyword>
<feature type="transmembrane region" description="Helical" evidence="7">
    <location>
        <begin position="359"/>
        <end position="377"/>
    </location>
</feature>
<dbReference type="PANTHER" id="PTHR30489">
    <property type="entry name" value="LIPOPROTEIN-RELEASING SYSTEM TRANSMEMBRANE PROTEIN LOLE"/>
    <property type="match status" value="1"/>
</dbReference>
<evidence type="ECO:0000256" key="1">
    <source>
        <dbReference type="ARBA" id="ARBA00004651"/>
    </source>
</evidence>
<sequence length="786" mass="85862">MKMLNVKLLRDLSRMKGQAVTIALVVASGIGGFIGMLTAYDSLNGSRQSYYESTRFADLFSGVKRAPESLADPIVQLPGVSDAETTTLFDVTLDIPNVAEPVTGRMIGLTDGRPPRLNRLTLRRGRWIEPGERNEVLVSEGFAIARGLQPGDRLAALLNGKREELRIVGVALSPEYIYANRGGAFPDDKGFGIFWMERDGVEAAFNMEGAFNFVTLRLAPHAHAPAVISALDRLLAPYGGLGAYGREDQISHRILDQELNQLKVNATVFPTIFLGVAAFLLNVVLARQISTQREQIAALKALGYADRTIALHYLKFVLVIVSAGIAGGIGIGAWLGYYMTGMYTRFFHFPQLTYRIQPWIPLLAAAISLTAGVAAALQTVRRVASLPPAEAMRPPAPATFRRMILERLGWAHLLSSQTRMVVRTLERRPLRAALTTFGIASSIAIIIGGTFWGDAVDYLIRVQFDEIQREDADINFIEPLSEAVRYEIDEIPGVLYAEPSRSVPVQLRAGHRSYRTAVMGLPEKGKLRQLLDADRNPIPLPHDGLLLTDRLAARLGVKPGDRIEVESLEGKRTRRTLLVAGLVNDLVGMVGYMEIGALNRAMGEGNLISSVAVRVDRAGVDAFNARLKEIPAVATVGMKRTALETFEKESARNIFFFTTIVTIFAGAIAVGVVYNSARIALAERAWELASLRILGFTRGEVSALLLGELAAELILAIPFGLWLGYLLALGLVRSAHSENFIIPMVIAPRTYAYAVLAILIAGVVSALIVRNRIDHLDLVGVLKTRE</sequence>
<dbReference type="GO" id="GO:0044874">
    <property type="term" value="P:lipoprotein localization to outer membrane"/>
    <property type="evidence" value="ECO:0007669"/>
    <property type="project" value="TreeGrafter"/>
</dbReference>
<feature type="transmembrane region" description="Helical" evidence="7">
    <location>
        <begin position="654"/>
        <end position="674"/>
    </location>
</feature>
<evidence type="ECO:0000256" key="2">
    <source>
        <dbReference type="ARBA" id="ARBA00005236"/>
    </source>
</evidence>
<feature type="transmembrane region" description="Helical" evidence="7">
    <location>
        <begin position="751"/>
        <end position="769"/>
    </location>
</feature>
<comment type="similarity">
    <text evidence="2">Belongs to the ABC-4 integral membrane protein family. LolC/E subfamily.</text>
</comment>
<comment type="subcellular location">
    <subcellularLocation>
        <location evidence="1">Cell membrane</location>
        <topology evidence="1">Multi-pass membrane protein</topology>
    </subcellularLocation>
</comment>
<keyword evidence="11" id="KW-1185">Reference proteome</keyword>
<feature type="transmembrane region" description="Helical" evidence="7">
    <location>
        <begin position="20"/>
        <end position="40"/>
    </location>
</feature>
<dbReference type="InterPro" id="IPR025857">
    <property type="entry name" value="MacB_PCD"/>
</dbReference>
<organism evidence="10 11">
    <name type="scientific">Candidatus Manganitrophus noduliformans</name>
    <dbReference type="NCBI Taxonomy" id="2606439"/>
    <lineage>
        <taxon>Bacteria</taxon>
        <taxon>Pseudomonadati</taxon>
        <taxon>Nitrospirota</taxon>
        <taxon>Nitrospiria</taxon>
        <taxon>Candidatus Troglogloeales</taxon>
        <taxon>Candidatus Manganitrophaceae</taxon>
        <taxon>Candidatus Manganitrophus</taxon>
    </lineage>
</organism>
<dbReference type="AlphaFoldDB" id="A0A7X6DU26"/>
<dbReference type="EMBL" id="VTOW01000005">
    <property type="protein sequence ID" value="NKE73267.1"/>
    <property type="molecule type" value="Genomic_DNA"/>
</dbReference>
<feature type="transmembrane region" description="Helical" evidence="7">
    <location>
        <begin position="432"/>
        <end position="453"/>
    </location>
</feature>
<feature type="domain" description="MacB-like periplasmic core" evidence="9">
    <location>
        <begin position="433"/>
        <end position="629"/>
    </location>
</feature>
<accession>A0A7X6DU26</accession>
<keyword evidence="5 7" id="KW-1133">Transmembrane helix</keyword>
<evidence type="ECO:0000256" key="6">
    <source>
        <dbReference type="ARBA" id="ARBA00023136"/>
    </source>
</evidence>
<comment type="caution">
    <text evidence="10">The sequence shown here is derived from an EMBL/GenBank/DDBJ whole genome shotgun (WGS) entry which is preliminary data.</text>
</comment>
<feature type="domain" description="ABC3 transporter permease C-terminal" evidence="8">
    <location>
        <begin position="660"/>
        <end position="773"/>
    </location>
</feature>
<evidence type="ECO:0000313" key="10">
    <source>
        <dbReference type="EMBL" id="NKE73267.1"/>
    </source>
</evidence>
<feature type="transmembrane region" description="Helical" evidence="7">
    <location>
        <begin position="316"/>
        <end position="339"/>
    </location>
</feature>
<gene>
    <name evidence="10" type="ORF">MNODULE_21140</name>
</gene>
<dbReference type="Pfam" id="PF12704">
    <property type="entry name" value="MacB_PCD"/>
    <property type="match status" value="2"/>
</dbReference>
<protein>
    <submittedName>
        <fullName evidence="10">FtsX-like permease family protein</fullName>
    </submittedName>
</protein>
<feature type="domain" description="MacB-like periplasmic core" evidence="9">
    <location>
        <begin position="23"/>
        <end position="233"/>
    </location>
</feature>
<reference evidence="10 11" key="1">
    <citation type="journal article" date="2020" name="Nature">
        <title>Bacterial chemolithoautotrophy via manganese oxidation.</title>
        <authorList>
            <person name="Yu H."/>
            <person name="Leadbetter J.R."/>
        </authorList>
    </citation>
    <scope>NUCLEOTIDE SEQUENCE [LARGE SCALE GENOMIC DNA]</scope>
    <source>
        <strain evidence="10 11">Mn-1</strain>
    </source>
</reference>
<keyword evidence="4 7" id="KW-0812">Transmembrane</keyword>
<dbReference type="GO" id="GO:0098797">
    <property type="term" value="C:plasma membrane protein complex"/>
    <property type="evidence" value="ECO:0007669"/>
    <property type="project" value="TreeGrafter"/>
</dbReference>
<feature type="transmembrane region" description="Helical" evidence="7">
    <location>
        <begin position="713"/>
        <end position="731"/>
    </location>
</feature>
<evidence type="ECO:0000256" key="5">
    <source>
        <dbReference type="ARBA" id="ARBA00022989"/>
    </source>
</evidence>
<dbReference type="InterPro" id="IPR003838">
    <property type="entry name" value="ABC3_permease_C"/>
</dbReference>
<evidence type="ECO:0000313" key="11">
    <source>
        <dbReference type="Proteomes" id="UP000534783"/>
    </source>
</evidence>